<sequence length="216" mass="25774">MKKLLYSFFFMFMGINSYSQNEYIIDKKGEKIIIDNGSTQMSSIGSDKTNSLFTLIYYEQNGKKKNINFLDVKEARYGDYKIDTYKLAFDKEFPYFTLMELNGLKLVHFSKSKLNNFVYIIDNNNNVIEDLSFNKRKHKGEALDNKKRVDTILRKYFGQCDEFIRRLDRYKYNNAVAEYKSKFLQKIYKPNETDTNEEYNNLDNFFDNPLLQECIN</sequence>
<dbReference type="RefSeq" id="WP_026980602.1">
    <property type="nucleotide sequence ID" value="NZ_AUCZ01000010.1"/>
</dbReference>
<accession>A0A0A2MC56</accession>
<dbReference type="OrthoDB" id="1377382at2"/>
<keyword evidence="2" id="KW-1185">Reference proteome</keyword>
<protein>
    <submittedName>
        <fullName evidence="1">Uncharacterized protein</fullName>
    </submittedName>
</protein>
<dbReference type="AlphaFoldDB" id="A0A0A2MC56"/>
<evidence type="ECO:0000313" key="2">
    <source>
        <dbReference type="Proteomes" id="UP000030121"/>
    </source>
</evidence>
<comment type="caution">
    <text evidence="1">The sequence shown here is derived from an EMBL/GenBank/DDBJ whole genome shotgun (WGS) entry which is preliminary data.</text>
</comment>
<dbReference type="STRING" id="1121899.GCA_000430025_02180"/>
<gene>
    <name evidence="1" type="ORF">Q764_09595</name>
</gene>
<proteinExistence type="predicted"/>
<organism evidence="1 2">
    <name type="scientific">Flavobacterium suncheonense GH29-5 = DSM 17707</name>
    <dbReference type="NCBI Taxonomy" id="1121899"/>
    <lineage>
        <taxon>Bacteria</taxon>
        <taxon>Pseudomonadati</taxon>
        <taxon>Bacteroidota</taxon>
        <taxon>Flavobacteriia</taxon>
        <taxon>Flavobacteriales</taxon>
        <taxon>Flavobacteriaceae</taxon>
        <taxon>Flavobacterium</taxon>
    </lineage>
</organism>
<dbReference type="EMBL" id="JRLW01000012">
    <property type="protein sequence ID" value="KGO89038.1"/>
    <property type="molecule type" value="Genomic_DNA"/>
</dbReference>
<dbReference type="Proteomes" id="UP000030121">
    <property type="component" value="Unassembled WGS sequence"/>
</dbReference>
<name>A0A0A2MC56_9FLAO</name>
<reference evidence="1 2" key="1">
    <citation type="submission" date="2013-09" db="EMBL/GenBank/DDBJ databases">
        <authorList>
            <person name="Zeng Z."/>
            <person name="Chen C."/>
        </authorList>
    </citation>
    <scope>NUCLEOTIDE SEQUENCE [LARGE SCALE GENOMIC DNA]</scope>
    <source>
        <strain evidence="1 2">GH29-5</strain>
    </source>
</reference>
<evidence type="ECO:0000313" key="1">
    <source>
        <dbReference type="EMBL" id="KGO89038.1"/>
    </source>
</evidence>